<sequence length="43" mass="5108">MTHFSVVKDQLKEIKDKAIEKNYSQVKMMMGNIKSNRKILLRI</sequence>
<organism evidence="1 2">
    <name type="scientific">Acaryochloris marina (strain MBIC 11017)</name>
    <dbReference type="NCBI Taxonomy" id="329726"/>
    <lineage>
        <taxon>Bacteria</taxon>
        <taxon>Bacillati</taxon>
        <taxon>Cyanobacteriota</taxon>
        <taxon>Cyanophyceae</taxon>
        <taxon>Acaryochloridales</taxon>
        <taxon>Acaryochloridaceae</taxon>
        <taxon>Acaryochloris</taxon>
    </lineage>
</organism>
<protein>
    <submittedName>
        <fullName evidence="1">Uncharacterized protein</fullName>
    </submittedName>
</protein>
<evidence type="ECO:0000313" key="1">
    <source>
        <dbReference type="EMBL" id="ABW27785.1"/>
    </source>
</evidence>
<dbReference type="HOGENOM" id="CLU_3228061_0_0_3"/>
<dbReference type="KEGG" id="amr:AM1_2785"/>
<dbReference type="Proteomes" id="UP000000268">
    <property type="component" value="Chromosome"/>
</dbReference>
<proteinExistence type="predicted"/>
<gene>
    <name evidence="1" type="ordered locus">AM1_2785</name>
</gene>
<name>B0C9A4_ACAM1</name>
<accession>B0C9A4</accession>
<reference evidence="1 2" key="1">
    <citation type="journal article" date="2008" name="Proc. Natl. Acad. Sci. U.S.A.">
        <title>Niche adaptation and genome expansion in the chlorophyll d-producing cyanobacterium Acaryochloris marina.</title>
        <authorList>
            <person name="Swingley W.D."/>
            <person name="Chen M."/>
            <person name="Cheung P.C."/>
            <person name="Conrad A.L."/>
            <person name="Dejesa L.C."/>
            <person name="Hao J."/>
            <person name="Honchak B.M."/>
            <person name="Karbach L.E."/>
            <person name="Kurdoglu A."/>
            <person name="Lahiri S."/>
            <person name="Mastrian S.D."/>
            <person name="Miyashita H."/>
            <person name="Page L."/>
            <person name="Ramakrishna P."/>
            <person name="Satoh S."/>
            <person name="Sattley W.M."/>
            <person name="Shimada Y."/>
            <person name="Taylor H.L."/>
            <person name="Tomo T."/>
            <person name="Tsuchiya T."/>
            <person name="Wang Z.T."/>
            <person name="Raymond J."/>
            <person name="Mimuro M."/>
            <person name="Blankenship R.E."/>
            <person name="Touchman J.W."/>
        </authorList>
    </citation>
    <scope>NUCLEOTIDE SEQUENCE [LARGE SCALE GENOMIC DNA]</scope>
    <source>
        <strain evidence="2">MBIC 11017</strain>
    </source>
</reference>
<evidence type="ECO:0000313" key="2">
    <source>
        <dbReference type="Proteomes" id="UP000000268"/>
    </source>
</evidence>
<dbReference type="EMBL" id="CP000828">
    <property type="protein sequence ID" value="ABW27785.1"/>
    <property type="molecule type" value="Genomic_DNA"/>
</dbReference>
<keyword evidence="2" id="KW-1185">Reference proteome</keyword>
<dbReference type="AlphaFoldDB" id="B0C9A4"/>